<reference evidence="3 4" key="1">
    <citation type="submission" date="2019-03" db="EMBL/GenBank/DDBJ databases">
        <title>Genomic Encyclopedia of Type Strains, Phase III (KMG-III): the genomes of soil and plant-associated and newly described type strains.</title>
        <authorList>
            <person name="Whitman W."/>
        </authorList>
    </citation>
    <scope>NUCLEOTIDE SEQUENCE [LARGE SCALE GENOMIC DNA]</scope>
    <source>
        <strain evidence="3 4">CGMCC 1.7660</strain>
    </source>
</reference>
<keyword evidence="1" id="KW-0812">Transmembrane</keyword>
<proteinExistence type="predicted"/>
<name>A0A4R6WSH4_9PROT</name>
<protein>
    <submittedName>
        <fullName evidence="3">PH (Pleckstrin Homology) domain-containing protein</fullName>
    </submittedName>
</protein>
<evidence type="ECO:0000313" key="3">
    <source>
        <dbReference type="EMBL" id="TDQ82958.1"/>
    </source>
</evidence>
<feature type="domain" description="YdbS-like PH" evidence="2">
    <location>
        <begin position="95"/>
        <end position="183"/>
    </location>
</feature>
<dbReference type="Pfam" id="PF03703">
    <property type="entry name" value="bPH_2"/>
    <property type="match status" value="1"/>
</dbReference>
<evidence type="ECO:0000313" key="4">
    <source>
        <dbReference type="Proteomes" id="UP000295783"/>
    </source>
</evidence>
<dbReference type="NCBIfam" id="NF040894">
    <property type="entry name" value="puhB_PGC"/>
    <property type="match status" value="1"/>
</dbReference>
<dbReference type="RefSeq" id="WP_133612757.1">
    <property type="nucleotide sequence ID" value="NZ_SNYW01000007.1"/>
</dbReference>
<keyword evidence="1" id="KW-0472">Membrane</keyword>
<accession>A0A4R6WSH4</accession>
<sequence length="219" mass="23028">MSRLRARKIRGLPDDLPAGERLLWQGAPSWRALSVRAFHIRKVAAYFALLILWRVASGLADGAGLAEIVAGCAGLATLAVAAIGILLMLAWLSARTTVYSITSQRLVLRCGIALSMDLNIPFGRIGAAQLSLNGDGTGDIALTLPKGTRIAYLNLWPHARPWNFRAPQPTLRCIPQAARVADLLSRSLAAATGGQSHAVTANVGEAISAPIPPQASAAA</sequence>
<evidence type="ECO:0000256" key="1">
    <source>
        <dbReference type="SAM" id="Phobius"/>
    </source>
</evidence>
<dbReference type="AlphaFoldDB" id="A0A4R6WSH4"/>
<feature type="transmembrane region" description="Helical" evidence="1">
    <location>
        <begin position="68"/>
        <end position="92"/>
    </location>
</feature>
<organism evidence="3 4">
    <name type="scientific">Dongia mobilis</name>
    <dbReference type="NCBI Taxonomy" id="578943"/>
    <lineage>
        <taxon>Bacteria</taxon>
        <taxon>Pseudomonadati</taxon>
        <taxon>Pseudomonadota</taxon>
        <taxon>Alphaproteobacteria</taxon>
        <taxon>Rhodospirillales</taxon>
        <taxon>Dongiaceae</taxon>
        <taxon>Dongia</taxon>
    </lineage>
</organism>
<dbReference type="InterPro" id="IPR005182">
    <property type="entry name" value="YdbS-like_PH"/>
</dbReference>
<evidence type="ECO:0000259" key="2">
    <source>
        <dbReference type="Pfam" id="PF03703"/>
    </source>
</evidence>
<dbReference type="Proteomes" id="UP000295783">
    <property type="component" value="Unassembled WGS sequence"/>
</dbReference>
<dbReference type="InterPro" id="IPR054839">
    <property type="entry name" value="puhB_PGC"/>
</dbReference>
<feature type="transmembrane region" description="Helical" evidence="1">
    <location>
        <begin position="38"/>
        <end position="56"/>
    </location>
</feature>
<keyword evidence="4" id="KW-1185">Reference proteome</keyword>
<dbReference type="OrthoDB" id="7345733at2"/>
<dbReference type="EMBL" id="SNYW01000007">
    <property type="protein sequence ID" value="TDQ82958.1"/>
    <property type="molecule type" value="Genomic_DNA"/>
</dbReference>
<keyword evidence="1" id="KW-1133">Transmembrane helix</keyword>
<comment type="caution">
    <text evidence="3">The sequence shown here is derived from an EMBL/GenBank/DDBJ whole genome shotgun (WGS) entry which is preliminary data.</text>
</comment>
<gene>
    <name evidence="3" type="ORF">A8950_1240</name>
</gene>